<keyword evidence="2" id="KW-1185">Reference proteome</keyword>
<accession>A0ACD1DYJ0</accession>
<dbReference type="EMBL" id="CP074691">
    <property type="protein sequence ID" value="QVL37024.1"/>
    <property type="molecule type" value="Genomic_DNA"/>
</dbReference>
<evidence type="ECO:0000313" key="2">
    <source>
        <dbReference type="Proteomes" id="UP000682204"/>
    </source>
</evidence>
<organism evidence="1 2">
    <name type="scientific">Aminirod propionatiphilus</name>
    <dbReference type="NCBI Taxonomy" id="3415223"/>
    <lineage>
        <taxon>Bacteria</taxon>
        <taxon>Thermotogati</taxon>
        <taxon>Synergistota</taxon>
        <taxon>Synergistia</taxon>
        <taxon>Synergistales</taxon>
        <taxon>Aminiphilaceae</taxon>
        <taxon>Aminirod</taxon>
    </lineage>
</organism>
<sequence>MAVIGTDFLTLADLQKRFEKDKIAQVIEILNDTNEILEDVPWLECNDGTGHITTIRVGLPEPTWRKLNEGVLPKKSETMQVRDTTGMLEAYGECDVRLARLSKDENAFRLSEDVAQIEGMNQEFVSTLLYGDTRLTPERFFGLVPRFSTPSSDDAKSGYNILNGGGAGDDNTSVWLVGWGPRAVHGIYPEGTKAGLSMKNLGEQTKTLSDGSMLQVLRTHYEWDCGLSVKDWRYVVRIANIDVSNLGGSSAANLIHLMISASEMLPAGKSGVRPVFYCSRQVRTALRLQILDKSNVNLTWDTVAGKRVLAFDDIPVKRVDAITSAESLVSFS</sequence>
<proteinExistence type="predicted"/>
<name>A0ACD1DYJ0_9BACT</name>
<reference evidence="1" key="1">
    <citation type="submission" date="2021-05" db="EMBL/GenBank/DDBJ databases">
        <title>An isolated secondary fermenter in methanogenic hydrocarbon-degrading communities.</title>
        <authorList>
            <person name="Liu Y.-F."/>
            <person name="Liu Z.-l."/>
        </authorList>
    </citation>
    <scope>NUCLEOTIDE SEQUENCE</scope>
    <source>
        <strain evidence="1">L-13</strain>
    </source>
</reference>
<gene>
    <name evidence="1" type="ORF">KIH16_04445</name>
</gene>
<protein>
    <submittedName>
        <fullName evidence="1">Uncharacterized protein</fullName>
    </submittedName>
</protein>
<dbReference type="Proteomes" id="UP000682204">
    <property type="component" value="Chromosome"/>
</dbReference>
<evidence type="ECO:0000313" key="1">
    <source>
        <dbReference type="EMBL" id="QVL37024.1"/>
    </source>
</evidence>